<reference evidence="4" key="1">
    <citation type="journal article" date="2019" name="Int. J. Syst. Evol. Microbiol.">
        <title>The Global Catalogue of Microorganisms (GCM) 10K type strain sequencing project: providing services to taxonomists for standard genome sequencing and annotation.</title>
        <authorList>
            <consortium name="The Broad Institute Genomics Platform"/>
            <consortium name="The Broad Institute Genome Sequencing Center for Infectious Disease"/>
            <person name="Wu L."/>
            <person name="Ma J."/>
        </authorList>
    </citation>
    <scope>NUCLEOTIDE SEQUENCE [LARGE SCALE GENOMIC DNA]</scope>
    <source>
        <strain evidence="4">JCM 18956</strain>
    </source>
</reference>
<dbReference type="Proteomes" id="UP001501295">
    <property type="component" value="Unassembled WGS sequence"/>
</dbReference>
<accession>A0ABP8W0V0</accession>
<keyword evidence="4" id="KW-1185">Reference proteome</keyword>
<comment type="similarity">
    <text evidence="1">Belongs to the ADP-ribosylglycohydrolase family.</text>
</comment>
<dbReference type="Pfam" id="PF03747">
    <property type="entry name" value="ADP_ribosyl_GH"/>
    <property type="match status" value="1"/>
</dbReference>
<dbReference type="InterPro" id="IPR005502">
    <property type="entry name" value="Ribosyl_crysJ1"/>
</dbReference>
<protein>
    <submittedName>
        <fullName evidence="3">ADP-ribosylglycohydrolase family protein</fullName>
    </submittedName>
</protein>
<dbReference type="PANTHER" id="PTHR16222">
    <property type="entry name" value="ADP-RIBOSYLGLYCOHYDROLASE"/>
    <property type="match status" value="1"/>
</dbReference>
<sequence length="334" mass="33268">MPSFSLSDRALASLTGLALGDALGMPTQSMSHEAIADSYGRVTGFVGAGPLQRIAAGMAAGSITDDTEQALLLAKLLIEGGGRVDPRAFADGLVAWERSMQERGSLDLLGPSTKAAVTRLLEGVPVAEAGSGGTTNGAAMRIAPIGIATPVDDLAGLVDAVEAASSVTHNTGLGISGAAAVAAAISAGLAGASVDEALDRATEAARLGARRGVWVAGGDIASRLAHFRAWLPGVPAAERVRAVYDVIGTSVASQESVVAALALVSLAEDPWATLGEAASVGGDTDTIGAMAGAVLGALHGMAAWPEAAVATVTRVNGLQLPEVAAGLLLLRERV</sequence>
<proteinExistence type="inferred from homology"/>
<dbReference type="PANTHER" id="PTHR16222:SF24">
    <property type="entry name" value="ADP-RIBOSYLHYDROLASE ARH3"/>
    <property type="match status" value="1"/>
</dbReference>
<evidence type="ECO:0000313" key="4">
    <source>
        <dbReference type="Proteomes" id="UP001501295"/>
    </source>
</evidence>
<organism evidence="3 4">
    <name type="scientific">Frondihabitans cladoniiphilus</name>
    <dbReference type="NCBI Taxonomy" id="715785"/>
    <lineage>
        <taxon>Bacteria</taxon>
        <taxon>Bacillati</taxon>
        <taxon>Actinomycetota</taxon>
        <taxon>Actinomycetes</taxon>
        <taxon>Micrococcales</taxon>
        <taxon>Microbacteriaceae</taxon>
        <taxon>Frondihabitans</taxon>
    </lineage>
</organism>
<keyword evidence="2" id="KW-0378">Hydrolase</keyword>
<dbReference type="EMBL" id="BAABLM010000004">
    <property type="protein sequence ID" value="GAA4678207.1"/>
    <property type="molecule type" value="Genomic_DNA"/>
</dbReference>
<evidence type="ECO:0000256" key="1">
    <source>
        <dbReference type="ARBA" id="ARBA00010702"/>
    </source>
</evidence>
<gene>
    <name evidence="3" type="ORF">GCM10025780_23910</name>
</gene>
<comment type="caution">
    <text evidence="3">The sequence shown here is derived from an EMBL/GenBank/DDBJ whole genome shotgun (WGS) entry which is preliminary data.</text>
</comment>
<evidence type="ECO:0000256" key="2">
    <source>
        <dbReference type="ARBA" id="ARBA00022801"/>
    </source>
</evidence>
<dbReference type="InterPro" id="IPR036705">
    <property type="entry name" value="Ribosyl_crysJ1_sf"/>
</dbReference>
<dbReference type="Gene3D" id="1.10.4080.10">
    <property type="entry name" value="ADP-ribosylation/Crystallin J1"/>
    <property type="match status" value="1"/>
</dbReference>
<dbReference type="RefSeq" id="WP_345376112.1">
    <property type="nucleotide sequence ID" value="NZ_BAABLM010000004.1"/>
</dbReference>
<evidence type="ECO:0000313" key="3">
    <source>
        <dbReference type="EMBL" id="GAA4678207.1"/>
    </source>
</evidence>
<dbReference type="SUPFAM" id="SSF101478">
    <property type="entry name" value="ADP-ribosylglycohydrolase"/>
    <property type="match status" value="1"/>
</dbReference>
<name>A0ABP8W0V0_9MICO</name>
<dbReference type="InterPro" id="IPR050792">
    <property type="entry name" value="ADP-ribosylglycohydrolase"/>
</dbReference>